<gene>
    <name evidence="3" type="ORF">DXZ20_30665</name>
</gene>
<dbReference type="PANTHER" id="PTHR36565">
    <property type="entry name" value="UPF0332 PROTEIN TM_1000"/>
    <property type="match status" value="1"/>
</dbReference>
<evidence type="ECO:0000259" key="2">
    <source>
        <dbReference type="Pfam" id="PF05168"/>
    </source>
</evidence>
<name>A0A6M0RVW0_9CYAN</name>
<comment type="similarity">
    <text evidence="1">Belongs to the UPF0332 family.</text>
</comment>
<dbReference type="RefSeq" id="WP_163702693.1">
    <property type="nucleotide sequence ID" value="NZ_QXHD01000004.1"/>
</dbReference>
<evidence type="ECO:0000313" key="4">
    <source>
        <dbReference type="Proteomes" id="UP000481033"/>
    </source>
</evidence>
<evidence type="ECO:0000313" key="3">
    <source>
        <dbReference type="EMBL" id="NEZ59931.1"/>
    </source>
</evidence>
<protein>
    <submittedName>
        <fullName evidence="3">HEPN domain-containing protein</fullName>
    </submittedName>
</protein>
<dbReference type="Gene3D" id="1.20.120.330">
    <property type="entry name" value="Nucleotidyltransferases domain 2"/>
    <property type="match status" value="1"/>
</dbReference>
<reference evidence="3 4" key="1">
    <citation type="journal article" date="2020" name="Microb. Ecol.">
        <title>Ecogenomics of the Marine Benthic Filamentous Cyanobacterium Adonisia.</title>
        <authorList>
            <person name="Walter J.M."/>
            <person name="Coutinho F.H."/>
            <person name="Leomil L."/>
            <person name="Hargreaves P.I."/>
            <person name="Campeao M.E."/>
            <person name="Vieira V.V."/>
            <person name="Silva B.S."/>
            <person name="Fistarol G.O."/>
            <person name="Salomon P.S."/>
            <person name="Sawabe T."/>
            <person name="Mino S."/>
            <person name="Hosokawa M."/>
            <person name="Miyashita H."/>
            <person name="Maruyama F."/>
            <person name="van Verk M.C."/>
            <person name="Dutilh B.E."/>
            <person name="Thompson C.C."/>
            <person name="Thompson F.L."/>
        </authorList>
    </citation>
    <scope>NUCLEOTIDE SEQUENCE [LARGE SCALE GENOMIC DNA]</scope>
    <source>
        <strain evidence="3 4">CCMR0081</strain>
    </source>
</reference>
<dbReference type="PANTHER" id="PTHR36565:SF1">
    <property type="entry name" value="UPF0332 PROTEIN TM_1000"/>
    <property type="match status" value="1"/>
</dbReference>
<accession>A0A6M0RVW0</accession>
<organism evidence="3 4">
    <name type="scientific">Adonisia turfae CCMR0081</name>
    <dbReference type="NCBI Taxonomy" id="2292702"/>
    <lineage>
        <taxon>Bacteria</taxon>
        <taxon>Bacillati</taxon>
        <taxon>Cyanobacteriota</taxon>
        <taxon>Adonisia</taxon>
        <taxon>Adonisia turfae</taxon>
    </lineage>
</organism>
<comment type="caution">
    <text evidence="3">The sequence shown here is derived from an EMBL/GenBank/DDBJ whole genome shotgun (WGS) entry which is preliminary data.</text>
</comment>
<dbReference type="Proteomes" id="UP000481033">
    <property type="component" value="Unassembled WGS sequence"/>
</dbReference>
<dbReference type="InterPro" id="IPR052226">
    <property type="entry name" value="UPF0332_toxin"/>
</dbReference>
<evidence type="ECO:0000256" key="1">
    <source>
        <dbReference type="ARBA" id="ARBA00038248"/>
    </source>
</evidence>
<proteinExistence type="inferred from homology"/>
<keyword evidence="4" id="KW-1185">Reference proteome</keyword>
<feature type="domain" description="HEPN" evidence="2">
    <location>
        <begin position="6"/>
        <end position="120"/>
    </location>
</feature>
<dbReference type="AlphaFoldDB" id="A0A6M0RVW0"/>
<sequence>MSDASQFLDLAEEELVASQLLLQNTYYRACISRAYYAMYYATQALLTTRDIESRTHKGVLQQFSQSFVQSGDLPVSMAQNLKRTYGLRQLGDYEADVVLTEELATQALEAAVEFVEQVRRYLGNSD</sequence>
<dbReference type="EMBL" id="QXHD01000004">
    <property type="protein sequence ID" value="NEZ59931.1"/>
    <property type="molecule type" value="Genomic_DNA"/>
</dbReference>
<dbReference type="InterPro" id="IPR007842">
    <property type="entry name" value="HEPN_dom"/>
</dbReference>
<dbReference type="Pfam" id="PF05168">
    <property type="entry name" value="HEPN"/>
    <property type="match status" value="1"/>
</dbReference>